<organism evidence="1">
    <name type="scientific">marine metagenome</name>
    <dbReference type="NCBI Taxonomy" id="408172"/>
    <lineage>
        <taxon>unclassified sequences</taxon>
        <taxon>metagenomes</taxon>
        <taxon>ecological metagenomes</taxon>
    </lineage>
</organism>
<accession>A0A382VIP2</accession>
<sequence length="80" mass="8535">MTSNQKTLDLLLKGGHLIDPAGNIDGPRDLGVRDGKIARVESDIPADDATHTVDVSGLYVTPGLLDIHVHAYFTRGQLDG</sequence>
<dbReference type="InterPro" id="IPR020043">
    <property type="entry name" value="Deacetylase_Atu3266-like"/>
</dbReference>
<reference evidence="1" key="1">
    <citation type="submission" date="2018-05" db="EMBL/GenBank/DDBJ databases">
        <authorList>
            <person name="Lanie J.A."/>
            <person name="Ng W.-L."/>
            <person name="Kazmierczak K.M."/>
            <person name="Andrzejewski T.M."/>
            <person name="Davidsen T.M."/>
            <person name="Wayne K.J."/>
            <person name="Tettelin H."/>
            <person name="Glass J.I."/>
            <person name="Rusch D."/>
            <person name="Podicherti R."/>
            <person name="Tsui H.-C.T."/>
            <person name="Winkler M.E."/>
        </authorList>
    </citation>
    <scope>NUCLEOTIDE SEQUENCE</scope>
</reference>
<gene>
    <name evidence="1" type="ORF">METZ01_LOCUS398739</name>
</gene>
<dbReference type="GO" id="GO:0019213">
    <property type="term" value="F:deacetylase activity"/>
    <property type="evidence" value="ECO:0007669"/>
    <property type="project" value="InterPro"/>
</dbReference>
<proteinExistence type="predicted"/>
<dbReference type="PANTHER" id="PTHR42717:SF1">
    <property type="entry name" value="IMIDAZOLONEPROPIONASE AND RELATED AMIDOHYDROLASES"/>
    <property type="match status" value="1"/>
</dbReference>
<dbReference type="GO" id="GO:0016810">
    <property type="term" value="F:hydrolase activity, acting on carbon-nitrogen (but not peptide) bonds"/>
    <property type="evidence" value="ECO:0007669"/>
    <property type="project" value="InterPro"/>
</dbReference>
<dbReference type="AlphaFoldDB" id="A0A382VIP2"/>
<evidence type="ECO:0008006" key="2">
    <source>
        <dbReference type="Google" id="ProtNLM"/>
    </source>
</evidence>
<dbReference type="PANTHER" id="PTHR42717">
    <property type="entry name" value="DIHYDROOROTASE-RELATED"/>
    <property type="match status" value="1"/>
</dbReference>
<dbReference type="InterPro" id="IPR011059">
    <property type="entry name" value="Metal-dep_hydrolase_composite"/>
</dbReference>
<feature type="non-terminal residue" evidence="1">
    <location>
        <position position="80"/>
    </location>
</feature>
<dbReference type="EMBL" id="UINC01151971">
    <property type="protein sequence ID" value="SVD45885.1"/>
    <property type="molecule type" value="Genomic_DNA"/>
</dbReference>
<dbReference type="SUPFAM" id="SSF51338">
    <property type="entry name" value="Composite domain of metallo-dependent hydrolases"/>
    <property type="match status" value="1"/>
</dbReference>
<evidence type="ECO:0000313" key="1">
    <source>
        <dbReference type="EMBL" id="SVD45885.1"/>
    </source>
</evidence>
<protein>
    <recommendedName>
        <fullName evidence="2">Amidohydrolase 3 domain-containing protein</fullName>
    </recommendedName>
</protein>
<dbReference type="Gene3D" id="2.30.40.10">
    <property type="entry name" value="Urease, subunit C, domain 1"/>
    <property type="match status" value="1"/>
</dbReference>
<name>A0A382VIP2_9ZZZZ</name>